<dbReference type="AlphaFoldDB" id="X8CEN4"/>
<keyword evidence="2" id="KW-0472">Membrane</keyword>
<feature type="compositionally biased region" description="Basic residues" evidence="1">
    <location>
        <begin position="117"/>
        <end position="137"/>
    </location>
</feature>
<evidence type="ECO:0000256" key="2">
    <source>
        <dbReference type="SAM" id="Phobius"/>
    </source>
</evidence>
<accession>X8CEN4</accession>
<feature type="transmembrane region" description="Helical" evidence="2">
    <location>
        <begin position="76"/>
        <end position="99"/>
    </location>
</feature>
<protein>
    <submittedName>
        <fullName evidence="3">Uncharacterized protein</fullName>
    </submittedName>
</protein>
<comment type="caution">
    <text evidence="3">The sequence shown here is derived from an EMBL/GenBank/DDBJ whole genome shotgun (WGS) entry which is preliminary data.</text>
</comment>
<name>X8CEN4_MYCXE</name>
<gene>
    <name evidence="3" type="ORF">I553_1697</name>
</gene>
<feature type="region of interest" description="Disordered" evidence="1">
    <location>
        <begin position="108"/>
        <end position="137"/>
    </location>
</feature>
<proteinExistence type="predicted"/>
<reference evidence="3" key="1">
    <citation type="submission" date="2014-01" db="EMBL/GenBank/DDBJ databases">
        <authorList>
            <person name="Brown-Elliot B."/>
            <person name="Wallace R."/>
            <person name="Lenaerts A."/>
            <person name="Ordway D."/>
            <person name="DeGroote M.A."/>
            <person name="Parker T."/>
            <person name="Sizemore C."/>
            <person name="Tallon L.J."/>
            <person name="Sadzewicz L.K."/>
            <person name="Sengamalay N."/>
            <person name="Fraser C.M."/>
            <person name="Hine E."/>
            <person name="Shefchek K.A."/>
            <person name="Das S.P."/>
            <person name="Tettelin H."/>
        </authorList>
    </citation>
    <scope>NUCLEOTIDE SEQUENCE [LARGE SCALE GENOMIC DNA]</scope>
    <source>
        <strain evidence="3">4042</strain>
    </source>
</reference>
<feature type="transmembrane region" description="Helical" evidence="2">
    <location>
        <begin position="6"/>
        <end position="24"/>
    </location>
</feature>
<evidence type="ECO:0000313" key="3">
    <source>
        <dbReference type="EMBL" id="EUA54832.1"/>
    </source>
</evidence>
<organism evidence="3">
    <name type="scientific">Mycobacterium xenopi 4042</name>
    <dbReference type="NCBI Taxonomy" id="1299334"/>
    <lineage>
        <taxon>Bacteria</taxon>
        <taxon>Bacillati</taxon>
        <taxon>Actinomycetota</taxon>
        <taxon>Actinomycetes</taxon>
        <taxon>Mycobacteriales</taxon>
        <taxon>Mycobacteriaceae</taxon>
        <taxon>Mycobacterium</taxon>
    </lineage>
</organism>
<feature type="transmembrane region" description="Helical" evidence="2">
    <location>
        <begin position="31"/>
        <end position="50"/>
    </location>
</feature>
<sequence>MDRGPRLAGGIPRVTTLVGGLLLIGSGNRATAMFGGWLASFAALGSWWAAPWPRRAHRRHRPSVASTDGKRALLEIAYFSGLGTLIVFLGGGVLARLAVRLAVTSSRYRPPTCPPTGRRRLPGRSRGLTRRGHPGAR</sequence>
<keyword evidence="2" id="KW-0812">Transmembrane</keyword>
<dbReference type="EMBL" id="JAOB01000032">
    <property type="protein sequence ID" value="EUA54832.1"/>
    <property type="molecule type" value="Genomic_DNA"/>
</dbReference>
<dbReference type="PATRIC" id="fig|1299334.3.peg.3494"/>
<keyword evidence="2" id="KW-1133">Transmembrane helix</keyword>
<evidence type="ECO:0000256" key="1">
    <source>
        <dbReference type="SAM" id="MobiDB-lite"/>
    </source>
</evidence>